<dbReference type="EMBL" id="JAARRL010000003">
    <property type="protein sequence ID" value="MBC1499609.1"/>
    <property type="molecule type" value="Genomic_DNA"/>
</dbReference>
<gene>
    <name evidence="1" type="ORF">HB943_03265</name>
</gene>
<dbReference type="Proteomes" id="UP000564536">
    <property type="component" value="Unassembled WGS sequence"/>
</dbReference>
<dbReference type="RefSeq" id="WP_185424578.1">
    <property type="nucleotide sequence ID" value="NZ_JAARRL010000003.1"/>
</dbReference>
<reference evidence="1 2" key="1">
    <citation type="submission" date="2020-03" db="EMBL/GenBank/DDBJ databases">
        <title>Soil Listeria distribution.</title>
        <authorList>
            <person name="Liao J."/>
            <person name="Wiedmann M."/>
        </authorList>
    </citation>
    <scope>NUCLEOTIDE SEQUENCE [LARGE SCALE GENOMIC DNA]</scope>
    <source>
        <strain evidence="1 2">FSL L7-1523</strain>
    </source>
</reference>
<protein>
    <recommendedName>
        <fullName evidence="3">DUF4944 domain-containing protein</fullName>
    </recommendedName>
</protein>
<name>A0A841Z3X0_9LIST</name>
<evidence type="ECO:0000313" key="1">
    <source>
        <dbReference type="EMBL" id="MBC1499609.1"/>
    </source>
</evidence>
<accession>A0A841Z3X0</accession>
<sequence>MKKKICTGIALSVILIYIGISLNQPPILKGSSENWSIVYKPRKGDEADTEKYPWRGVIKWRNMNDVKLLKVEQKDGKEAYPLFDKEMLAVETGNFNGKKLIDNETFYNPPKKEVLGDSTTFKITWEKDGTMKSELVDLYWKKRYFVKPLF</sequence>
<evidence type="ECO:0000313" key="2">
    <source>
        <dbReference type="Proteomes" id="UP000564536"/>
    </source>
</evidence>
<dbReference type="AlphaFoldDB" id="A0A841Z3X0"/>
<comment type="caution">
    <text evidence="1">The sequence shown here is derived from an EMBL/GenBank/DDBJ whole genome shotgun (WGS) entry which is preliminary data.</text>
</comment>
<proteinExistence type="predicted"/>
<organism evidence="1 2">
    <name type="scientific">Listeria weihenstephanensis</name>
    <dbReference type="NCBI Taxonomy" id="1006155"/>
    <lineage>
        <taxon>Bacteria</taxon>
        <taxon>Bacillati</taxon>
        <taxon>Bacillota</taxon>
        <taxon>Bacilli</taxon>
        <taxon>Bacillales</taxon>
        <taxon>Listeriaceae</taxon>
        <taxon>Listeria</taxon>
    </lineage>
</organism>
<evidence type="ECO:0008006" key="3">
    <source>
        <dbReference type="Google" id="ProtNLM"/>
    </source>
</evidence>